<dbReference type="EMBL" id="MU854568">
    <property type="protein sequence ID" value="KAK4032870.1"/>
    <property type="molecule type" value="Genomic_DNA"/>
</dbReference>
<sequence length="369" mass="40800">MLLISGTKLLAVLASLSGISWATSSGTARRSFQPALHPPGSFSRSLRSDASNNHIDKRWLAVETSTDANADHHLWPDKTVTYAFNSVADMKAIFKNLIKAIELWNAAGLSREEYKWKAILKPACLADRTNCLLITRQDGVLKSTIAKAAAQPKHDLDGPEMFLDAGENPPTALSFELSYAHEIGHAWGLGHEHQNPAFWSREFDPNQKRKGTVFTPNNFKCEQHWGFNRALRLANDKSRADYAETDRLLLCRVAGVASKLKFGVFEYLPTTSGYYSESSALSQGPKDVDWDSIMIYPTRMKPGSPTFFFKPDGSDIPISSGPTLQDVKGIQRMYNAKPKKANFGALLNSGANKAQAQFKKMFCGCCSSE</sequence>
<feature type="signal peptide" evidence="1">
    <location>
        <begin position="1"/>
        <end position="22"/>
    </location>
</feature>
<protein>
    <recommendedName>
        <fullName evidence="4">Peptidase metallopeptidase domain-containing protein</fullName>
    </recommendedName>
</protein>
<accession>A0AAN6P8U5</accession>
<dbReference type="SUPFAM" id="SSF55486">
    <property type="entry name" value="Metalloproteases ('zincins'), catalytic domain"/>
    <property type="match status" value="1"/>
</dbReference>
<proteinExistence type="predicted"/>
<organism evidence="2 3">
    <name type="scientific">Parachaetomium inaequale</name>
    <dbReference type="NCBI Taxonomy" id="2588326"/>
    <lineage>
        <taxon>Eukaryota</taxon>
        <taxon>Fungi</taxon>
        <taxon>Dikarya</taxon>
        <taxon>Ascomycota</taxon>
        <taxon>Pezizomycotina</taxon>
        <taxon>Sordariomycetes</taxon>
        <taxon>Sordariomycetidae</taxon>
        <taxon>Sordariales</taxon>
        <taxon>Chaetomiaceae</taxon>
        <taxon>Parachaetomium</taxon>
    </lineage>
</organism>
<dbReference type="AlphaFoldDB" id="A0AAN6P8U5"/>
<name>A0AAN6P8U5_9PEZI</name>
<gene>
    <name evidence="2" type="ORF">C8A01DRAFT_40680</name>
</gene>
<dbReference type="GO" id="GO:0008237">
    <property type="term" value="F:metallopeptidase activity"/>
    <property type="evidence" value="ECO:0007669"/>
    <property type="project" value="InterPro"/>
</dbReference>
<keyword evidence="1" id="KW-0732">Signal</keyword>
<evidence type="ECO:0008006" key="4">
    <source>
        <dbReference type="Google" id="ProtNLM"/>
    </source>
</evidence>
<evidence type="ECO:0000313" key="3">
    <source>
        <dbReference type="Proteomes" id="UP001303115"/>
    </source>
</evidence>
<evidence type="ECO:0000313" key="2">
    <source>
        <dbReference type="EMBL" id="KAK4032870.1"/>
    </source>
</evidence>
<dbReference type="InterPro" id="IPR024079">
    <property type="entry name" value="MetalloPept_cat_dom_sf"/>
</dbReference>
<keyword evidence="3" id="KW-1185">Reference proteome</keyword>
<dbReference type="Proteomes" id="UP001303115">
    <property type="component" value="Unassembled WGS sequence"/>
</dbReference>
<comment type="caution">
    <text evidence="2">The sequence shown here is derived from an EMBL/GenBank/DDBJ whole genome shotgun (WGS) entry which is preliminary data.</text>
</comment>
<feature type="chain" id="PRO_5042875527" description="Peptidase metallopeptidase domain-containing protein" evidence="1">
    <location>
        <begin position="23"/>
        <end position="369"/>
    </location>
</feature>
<dbReference type="Gene3D" id="3.40.390.10">
    <property type="entry name" value="Collagenase (Catalytic Domain)"/>
    <property type="match status" value="1"/>
</dbReference>
<evidence type="ECO:0000256" key="1">
    <source>
        <dbReference type="SAM" id="SignalP"/>
    </source>
</evidence>
<reference evidence="3" key="1">
    <citation type="journal article" date="2023" name="Mol. Phylogenet. Evol.">
        <title>Genome-scale phylogeny and comparative genomics of the fungal order Sordariales.</title>
        <authorList>
            <person name="Hensen N."/>
            <person name="Bonometti L."/>
            <person name="Westerberg I."/>
            <person name="Brannstrom I.O."/>
            <person name="Guillou S."/>
            <person name="Cros-Aarteil S."/>
            <person name="Calhoun S."/>
            <person name="Haridas S."/>
            <person name="Kuo A."/>
            <person name="Mondo S."/>
            <person name="Pangilinan J."/>
            <person name="Riley R."/>
            <person name="LaButti K."/>
            <person name="Andreopoulos B."/>
            <person name="Lipzen A."/>
            <person name="Chen C."/>
            <person name="Yan M."/>
            <person name="Daum C."/>
            <person name="Ng V."/>
            <person name="Clum A."/>
            <person name="Steindorff A."/>
            <person name="Ohm R.A."/>
            <person name="Martin F."/>
            <person name="Silar P."/>
            <person name="Natvig D.O."/>
            <person name="Lalanne C."/>
            <person name="Gautier V."/>
            <person name="Ament-Velasquez S.L."/>
            <person name="Kruys A."/>
            <person name="Hutchinson M.I."/>
            <person name="Powell A.J."/>
            <person name="Barry K."/>
            <person name="Miller A.N."/>
            <person name="Grigoriev I.V."/>
            <person name="Debuchy R."/>
            <person name="Gladieux P."/>
            <person name="Hiltunen Thoren M."/>
            <person name="Johannesson H."/>
        </authorList>
    </citation>
    <scope>NUCLEOTIDE SEQUENCE [LARGE SCALE GENOMIC DNA]</scope>
    <source>
        <strain evidence="3">CBS 284.82</strain>
    </source>
</reference>